<organism evidence="1">
    <name type="scientific">marine metagenome</name>
    <dbReference type="NCBI Taxonomy" id="408172"/>
    <lineage>
        <taxon>unclassified sequences</taxon>
        <taxon>metagenomes</taxon>
        <taxon>ecological metagenomes</taxon>
    </lineage>
</organism>
<evidence type="ECO:0000313" key="1">
    <source>
        <dbReference type="EMBL" id="SVB56154.1"/>
    </source>
</evidence>
<dbReference type="AlphaFoldDB" id="A0A382F1A4"/>
<accession>A0A382F1A4</accession>
<dbReference type="EMBL" id="UINC01047197">
    <property type="protein sequence ID" value="SVB56154.1"/>
    <property type="molecule type" value="Genomic_DNA"/>
</dbReference>
<name>A0A382F1A4_9ZZZZ</name>
<protein>
    <submittedName>
        <fullName evidence="1">Uncharacterized protein</fullName>
    </submittedName>
</protein>
<proteinExistence type="predicted"/>
<sequence>MEVKVKHKQRFTVEHGQMVVLDIIVGTTADLSEL</sequence>
<gene>
    <name evidence="1" type="ORF">METZ01_LOCUS209008</name>
</gene>
<reference evidence="1" key="1">
    <citation type="submission" date="2018-05" db="EMBL/GenBank/DDBJ databases">
        <authorList>
            <person name="Lanie J.A."/>
            <person name="Ng W.-L."/>
            <person name="Kazmierczak K.M."/>
            <person name="Andrzejewski T.M."/>
            <person name="Davidsen T.M."/>
            <person name="Wayne K.J."/>
            <person name="Tettelin H."/>
            <person name="Glass J.I."/>
            <person name="Rusch D."/>
            <person name="Podicherti R."/>
            <person name="Tsui H.-C.T."/>
            <person name="Winkler M.E."/>
        </authorList>
    </citation>
    <scope>NUCLEOTIDE SEQUENCE</scope>
</reference>